<organism evidence="1 2">
    <name type="scientific">Fusarium equiseti</name>
    <name type="common">Fusarium scirpi</name>
    <dbReference type="NCBI Taxonomy" id="61235"/>
    <lineage>
        <taxon>Eukaryota</taxon>
        <taxon>Fungi</taxon>
        <taxon>Dikarya</taxon>
        <taxon>Ascomycota</taxon>
        <taxon>Pezizomycotina</taxon>
        <taxon>Sordariomycetes</taxon>
        <taxon>Hypocreomycetidae</taxon>
        <taxon>Hypocreales</taxon>
        <taxon>Nectriaceae</taxon>
        <taxon>Fusarium</taxon>
        <taxon>Fusarium incarnatum-equiseti species complex</taxon>
    </lineage>
</organism>
<evidence type="ECO:0000313" key="2">
    <source>
        <dbReference type="Proteomes" id="UP001152024"/>
    </source>
</evidence>
<sequence length="126" mass="14832">MGLENEDIQRLIDFMYVGIYGVDAIGFNWRLGRVPSVYINVRMYRMGVRFDMPSLVSFALEAIYRTFKIADRQDMEYAINDVWSTPDENEDLRAMLIHLDMDAMLSDKENLERWLGRTSTPYRHPA</sequence>
<dbReference type="Proteomes" id="UP001152024">
    <property type="component" value="Unassembled WGS sequence"/>
</dbReference>
<keyword evidence="2" id="KW-1185">Reference proteome</keyword>
<dbReference type="EMBL" id="JAOQBH010000012">
    <property type="protein sequence ID" value="KAJ4127812.1"/>
    <property type="molecule type" value="Genomic_DNA"/>
</dbReference>
<gene>
    <name evidence="1" type="ORF">NW768_008087</name>
</gene>
<accession>A0ABQ8R6B1</accession>
<protein>
    <submittedName>
        <fullName evidence="1">Uncharacterized protein</fullName>
    </submittedName>
</protein>
<comment type="caution">
    <text evidence="1">The sequence shown here is derived from an EMBL/GenBank/DDBJ whole genome shotgun (WGS) entry which is preliminary data.</text>
</comment>
<reference evidence="1" key="1">
    <citation type="submission" date="2022-09" db="EMBL/GenBank/DDBJ databases">
        <title>Fusarium specimens isolated from Avocado Roots.</title>
        <authorList>
            <person name="Stajich J."/>
            <person name="Roper C."/>
            <person name="Heimlech-Rivalta G."/>
        </authorList>
    </citation>
    <scope>NUCLEOTIDE SEQUENCE</scope>
    <source>
        <strain evidence="1">CF00095</strain>
    </source>
</reference>
<name>A0ABQ8R6B1_FUSEQ</name>
<proteinExistence type="predicted"/>
<evidence type="ECO:0000313" key="1">
    <source>
        <dbReference type="EMBL" id="KAJ4127812.1"/>
    </source>
</evidence>